<comment type="function">
    <text evidence="1">Central component in molecular interactions underlying sperm crawling. Forms an extensive filament system that extends from sperm villipoda, along the leading edge of the pseudopod.</text>
</comment>
<keyword evidence="1" id="KW-0963">Cytoplasm</keyword>
<dbReference type="SUPFAM" id="SSF49354">
    <property type="entry name" value="PapD-like"/>
    <property type="match status" value="1"/>
</dbReference>
<dbReference type="Gene3D" id="2.60.40.10">
    <property type="entry name" value="Immunoglobulins"/>
    <property type="match status" value="1"/>
</dbReference>
<reference evidence="4" key="2">
    <citation type="journal article" date="2016" name="Sci. Rep.">
        <title>Dictyocaulus viviparus genome, variome and transcriptome elucidate lungworm biology and support future intervention.</title>
        <authorList>
            <person name="McNulty S.N."/>
            <person name="Strube C."/>
            <person name="Rosa B.A."/>
            <person name="Martin J.C."/>
            <person name="Tyagi R."/>
            <person name="Choi Y.J."/>
            <person name="Wang Q."/>
            <person name="Hallsworth Pepin K."/>
            <person name="Zhang X."/>
            <person name="Ozersky P."/>
            <person name="Wilson R.K."/>
            <person name="Sternberg P.W."/>
            <person name="Gasser R.B."/>
            <person name="Mitreva M."/>
        </authorList>
    </citation>
    <scope>NUCLEOTIDE SEQUENCE [LARGE SCALE GENOMIC DNA]</scope>
    <source>
        <strain evidence="4">HannoverDv2000</strain>
    </source>
</reference>
<keyword evidence="1" id="KW-0206">Cytoskeleton</keyword>
<proteinExistence type="predicted"/>
<sequence>MYARILKSFTSLPALYYSYRCSLEKNQLRLEFSSSITPLVLYWILESLATFTKLDVADLIMYVALKICLIEVLRWKIAQDEYISSRNEMIRNEVSTQCLVSLMENVTMDVTQSNSSNGNPTSHQGTQRQLDCTIYTSTSMDIATTSASRSPFSPSVTLMKSMHEAEKTSSLLTCTTQTSSSTFVNSLQTLGEKCCSGDWHEGLSLATSSAQRSLESVHEEKSVIMFGSSMQVPNGEDLITNPMFTLEFPRSGHKRCKKITMSNVSQKRILWTLRSNIVDSLSATPIAGILRVGEHDNVNVFIKDNYATNGKFAISYAFVDDTVQRFDRELYNILNRTERNLNVVFR</sequence>
<evidence type="ECO:0000256" key="1">
    <source>
        <dbReference type="RuleBase" id="RU003425"/>
    </source>
</evidence>
<dbReference type="OrthoDB" id="5857246at2759"/>
<keyword evidence="4" id="KW-1185">Reference proteome</keyword>
<dbReference type="InterPro" id="IPR000535">
    <property type="entry name" value="MSP_dom"/>
</dbReference>
<dbReference type="EMBL" id="KN716291">
    <property type="protein sequence ID" value="KJH47839.1"/>
    <property type="molecule type" value="Genomic_DNA"/>
</dbReference>
<dbReference type="Proteomes" id="UP000053766">
    <property type="component" value="Unassembled WGS sequence"/>
</dbReference>
<name>A0A0D8XVN5_DICVI</name>
<evidence type="ECO:0000259" key="2">
    <source>
        <dbReference type="PROSITE" id="PS50202"/>
    </source>
</evidence>
<accession>A0A0D8XVN5</accession>
<dbReference type="InterPro" id="IPR008962">
    <property type="entry name" value="PapD-like_sf"/>
</dbReference>
<dbReference type="InterPro" id="IPR013783">
    <property type="entry name" value="Ig-like_fold"/>
</dbReference>
<dbReference type="PROSITE" id="PS50202">
    <property type="entry name" value="MSP"/>
    <property type="match status" value="1"/>
</dbReference>
<reference evidence="3 4" key="1">
    <citation type="submission" date="2013-11" db="EMBL/GenBank/DDBJ databases">
        <title>Draft genome of the bovine lungworm Dictyocaulus viviparus.</title>
        <authorList>
            <person name="Mitreva M."/>
        </authorList>
    </citation>
    <scope>NUCLEOTIDE SEQUENCE [LARGE SCALE GENOMIC DNA]</scope>
    <source>
        <strain evidence="3 4">HannoverDv2000</strain>
    </source>
</reference>
<evidence type="ECO:0000313" key="4">
    <source>
        <dbReference type="Proteomes" id="UP000053766"/>
    </source>
</evidence>
<evidence type="ECO:0000313" key="3">
    <source>
        <dbReference type="EMBL" id="KJH47839.1"/>
    </source>
</evidence>
<protein>
    <recommendedName>
        <fullName evidence="1">Major sperm protein</fullName>
    </recommendedName>
</protein>
<organism evidence="3 4">
    <name type="scientific">Dictyocaulus viviparus</name>
    <name type="common">Bovine lungworm</name>
    <dbReference type="NCBI Taxonomy" id="29172"/>
    <lineage>
        <taxon>Eukaryota</taxon>
        <taxon>Metazoa</taxon>
        <taxon>Ecdysozoa</taxon>
        <taxon>Nematoda</taxon>
        <taxon>Chromadorea</taxon>
        <taxon>Rhabditida</taxon>
        <taxon>Rhabditina</taxon>
        <taxon>Rhabditomorpha</taxon>
        <taxon>Strongyloidea</taxon>
        <taxon>Metastrongylidae</taxon>
        <taxon>Dictyocaulus</taxon>
    </lineage>
</organism>
<feature type="domain" description="MSP" evidence="2">
    <location>
        <begin position="237"/>
        <end position="346"/>
    </location>
</feature>
<dbReference type="AlphaFoldDB" id="A0A0D8XVN5"/>
<gene>
    <name evidence="3" type="ORF">DICVIV_06085</name>
</gene>
<dbReference type="Pfam" id="PF00635">
    <property type="entry name" value="Motile_Sperm"/>
    <property type="match status" value="1"/>
</dbReference>